<dbReference type="Proteomes" id="UP000192660">
    <property type="component" value="Unassembled WGS sequence"/>
</dbReference>
<dbReference type="STRING" id="28034.BFX07_09425"/>
<dbReference type="AlphaFoldDB" id="A0A1W1WA33"/>
<keyword evidence="1" id="KW-0812">Transmembrane</keyword>
<dbReference type="RefSeq" id="WP_020374333.1">
    <property type="nucleotide sequence ID" value="NZ_FWWY01000001.1"/>
</dbReference>
<evidence type="ECO:0000256" key="1">
    <source>
        <dbReference type="SAM" id="Phobius"/>
    </source>
</evidence>
<sequence>MADRIPNELTEQGSPDWSRRQFLWGLGGLAVAGTVSLLGRQGIVSAARSLFGSPVTSGAVNLYAFDYYYVPNYMVWRVGDYLEVTFQNQSHTHWHEWTIGRHVNESYFQAFGELPADAWKVDFWDGVPVTLSNPYKIDNFVPNKAIVTYEGPKSLYNIASGGDFSPTLKPGGSLTLSFQVPDKPGIWDFGCFVQQYIHYRTGMRGIINIVKA</sequence>
<evidence type="ECO:0000313" key="3">
    <source>
        <dbReference type="Proteomes" id="UP000192660"/>
    </source>
</evidence>
<keyword evidence="1" id="KW-0472">Membrane</keyword>
<dbReference type="EMBL" id="FWWY01000001">
    <property type="protein sequence ID" value="SMC03144.1"/>
    <property type="molecule type" value="Genomic_DNA"/>
</dbReference>
<evidence type="ECO:0000313" key="2">
    <source>
        <dbReference type="EMBL" id="SMC03144.1"/>
    </source>
</evidence>
<feature type="transmembrane region" description="Helical" evidence="1">
    <location>
        <begin position="22"/>
        <end position="39"/>
    </location>
</feature>
<dbReference type="PROSITE" id="PS51318">
    <property type="entry name" value="TAT"/>
    <property type="match status" value="1"/>
</dbReference>
<dbReference type="SUPFAM" id="SSF49503">
    <property type="entry name" value="Cupredoxins"/>
    <property type="match status" value="1"/>
</dbReference>
<dbReference type="InterPro" id="IPR008972">
    <property type="entry name" value="Cupredoxin"/>
</dbReference>
<dbReference type="Gene3D" id="2.60.40.420">
    <property type="entry name" value="Cupredoxins - blue copper proteins"/>
    <property type="match status" value="1"/>
</dbReference>
<organism evidence="2 3">
    <name type="scientific">Sulfobacillus thermosulfidooxidans (strain DSM 9293 / VKM B-1269 / AT-1)</name>
    <dbReference type="NCBI Taxonomy" id="929705"/>
    <lineage>
        <taxon>Bacteria</taxon>
        <taxon>Bacillati</taxon>
        <taxon>Bacillota</taxon>
        <taxon>Clostridia</taxon>
        <taxon>Eubacteriales</taxon>
        <taxon>Clostridiales Family XVII. Incertae Sedis</taxon>
        <taxon>Sulfobacillus</taxon>
    </lineage>
</organism>
<accession>A0A1W1WA33</accession>
<proteinExistence type="predicted"/>
<reference evidence="3" key="1">
    <citation type="submission" date="2017-04" db="EMBL/GenBank/DDBJ databases">
        <authorList>
            <person name="Varghese N."/>
            <person name="Submissions S."/>
        </authorList>
    </citation>
    <scope>NUCLEOTIDE SEQUENCE [LARGE SCALE GENOMIC DNA]</scope>
    <source>
        <strain evidence="3">DSM 9293</strain>
    </source>
</reference>
<keyword evidence="3" id="KW-1185">Reference proteome</keyword>
<dbReference type="InterPro" id="IPR006311">
    <property type="entry name" value="TAT_signal"/>
</dbReference>
<dbReference type="OrthoDB" id="5793767at2"/>
<name>A0A1W1WA33_SULTA</name>
<keyword evidence="1" id="KW-1133">Transmembrane helix</keyword>
<gene>
    <name evidence="2" type="ORF">SAMN00768000_0935</name>
</gene>
<protein>
    <submittedName>
        <fullName evidence="2">Uncharacterized protein</fullName>
    </submittedName>
</protein>